<dbReference type="Pfam" id="PF13519">
    <property type="entry name" value="VWA_2"/>
    <property type="match status" value="2"/>
</dbReference>
<organism evidence="2 3">
    <name type="scientific">Porphyromonas loveana</name>
    <dbReference type="NCBI Taxonomy" id="1884669"/>
    <lineage>
        <taxon>Bacteria</taxon>
        <taxon>Pseudomonadati</taxon>
        <taxon>Bacteroidota</taxon>
        <taxon>Bacteroidia</taxon>
        <taxon>Bacteroidales</taxon>
        <taxon>Porphyromonadaceae</taxon>
        <taxon>Porphyromonas</taxon>
    </lineage>
</organism>
<dbReference type="PANTHER" id="PTHR10579:SF43">
    <property type="entry name" value="ZINC FINGER (C3HC4-TYPE RING FINGER) FAMILY PROTEIN"/>
    <property type="match status" value="1"/>
</dbReference>
<feature type="non-terminal residue" evidence="2">
    <location>
        <position position="1377"/>
    </location>
</feature>
<feature type="domain" description="VWFA" evidence="1">
    <location>
        <begin position="602"/>
        <end position="797"/>
    </location>
</feature>
<evidence type="ECO:0000313" key="2">
    <source>
        <dbReference type="EMBL" id="PVZ04546.1"/>
    </source>
</evidence>
<comment type="caution">
    <text evidence="2">The sequence shown here is derived from an EMBL/GenBank/DDBJ whole genome shotgun (WGS) entry which is preliminary data.</text>
</comment>
<feature type="domain" description="VWFA" evidence="1">
    <location>
        <begin position="75"/>
        <end position="213"/>
    </location>
</feature>
<dbReference type="InterPro" id="IPR049319">
    <property type="entry name" value="GBS104-like_Ig"/>
</dbReference>
<protein>
    <submittedName>
        <fullName evidence="2">von Willebrand factor type A domain-containing protein</fullName>
    </submittedName>
</protein>
<sequence length="1377" mass="149535">MTIKRLQSILIWVFALLMMTLIPFHKVSAQTAPVVPVTVKKYAVPVANPESLENPNAWDITLSIETGDVVDQTADVVIVFDASKSMDNTDPNRLVQAKKAACVFIDKMLPNGTNTENVRVALIVYNTSITTASNFTKDAVLLKQKINGITTASGTHTQGALYKARQLLASSQANHKHIVLLSDGAAQKQYKLRYKDPNDFVSSTQDDLVATITDPQPNPSRRYSKNNLAENRYIYDNDIDGNYVAVEYFNQNNITYYYFPCNAAINEAQFAKTAGCIIHSIGLDLDNETANTSLKRIATTESYYYPVSSAGVVTAFDNIAYSIKTALTNGKVEDLIAPGFVLGEGNITDLITVSQGTVSYNVSNKTITWNVGKIGKLSTATLTYRIYADLDYILNNNIPVNTTSTIGPDVGGFDTNTRATLTYTNSNGVPNQMLDFPHPTVKLGYGVIKRHYVMVNANGQPILANGTVVNSLSEAQALHQQDFFLPEGSGHIAPKWVKLDKNNDDLQGYSVTPTETTFMYNGKHYTLTTVNGSNPSGGEVGISWKKPVGNAYFAYKEGLPPVVPVTVDKFATPVDNPLDPQNPNAWDVTLKITTGKVTVPVDVVIVIDQSSSMGGANIARLKSAIKSGQEFVRKMLPKGMATEGVRIALVSYDHEPHQLSGFTTDTAFLCQKIRALTPIWGTHTQGGLKMARDIMASSTAVYKHIILMSDGLATEQYPIKNITTNDFIGMTGNANDPIDMVIQNAITTPGAYISNDTSTPNINPAPATTNSKVGKRDLLESKYDYSNLSGRITFDGVAGALVYAPALGSPSHYYFPCNAAINEAQFGKNSGYIIHTIGYDLGDFPLPNKALELTATDANHFFPATPANLANAFNNIAQNINVGVQQGTVVDFVAPGFIIKNVTQSGDVTHLFSHVSHGTVHYDINTKKLTWNPGTVLSSTDAIITYRIYADLDYIQNNDIPVNTTSTIGPDPNGFDTNSSAELIYTNSNGDPDQHLVFPRPTVKLGYGVIKRHYVLVNKDGQPIQANGTVVGSLSEAYVLQPQDFFLPTGGDHIAPKWIKLDKTTEALQYYSVPPSKTIITTADGKRYSFVEVTGSTPNPGQIGISWKKPAGNAYFAYRVLNYWMGGTENHVNEWDVSTNWTGDQVPLTGEDVEFATTENFGTPAVADLYVPATDPKVIGNLINNSGEDLVLVTSSQLTINGQVLDNNPDAGTIVVQSLPDHPSGTLVFTNPAQNQNVGATVEFYNKGYDCTDCGMYRRSWQYFGVPVQSLNPFPIGDVAGDETINQWTESFNGNKWQPATFPMTAFRGYEITNSSNTVPSDVYKIKGTLFVGDATVPLTRTSGVNYSGSNLVGNSYTAAIDIKNAITFPAGVQQTV</sequence>
<proteinExistence type="predicted"/>
<gene>
    <name evidence="2" type="ORF">C7382_1321</name>
</gene>
<evidence type="ECO:0000259" key="1">
    <source>
        <dbReference type="PROSITE" id="PS50234"/>
    </source>
</evidence>
<dbReference type="Gene3D" id="3.40.50.410">
    <property type="entry name" value="von Willebrand factor, type A domain"/>
    <property type="match status" value="2"/>
</dbReference>
<accession>A0A2U1EXA8</accession>
<reference evidence="2 3" key="1">
    <citation type="submission" date="2018-04" db="EMBL/GenBank/DDBJ databases">
        <title>Genomic Encyclopedia of Type Strains, Phase IV (KMG-IV): sequencing the most valuable type-strain genomes for metagenomic binning, comparative biology and taxonomic classification.</title>
        <authorList>
            <person name="Goeker M."/>
        </authorList>
    </citation>
    <scope>NUCLEOTIDE SEQUENCE [LARGE SCALE GENOMIC DNA]</scope>
    <source>
        <strain evidence="2 3">DSM 28520</strain>
    </source>
</reference>
<evidence type="ECO:0000313" key="3">
    <source>
        <dbReference type="Proteomes" id="UP000245462"/>
    </source>
</evidence>
<dbReference type="PROSITE" id="PS50234">
    <property type="entry name" value="VWFA"/>
    <property type="match status" value="2"/>
</dbReference>
<dbReference type="InterPro" id="IPR002035">
    <property type="entry name" value="VWF_A"/>
</dbReference>
<dbReference type="EMBL" id="QEKY01000032">
    <property type="protein sequence ID" value="PVZ04546.1"/>
    <property type="molecule type" value="Genomic_DNA"/>
</dbReference>
<dbReference type="InterPro" id="IPR036465">
    <property type="entry name" value="vWFA_dom_sf"/>
</dbReference>
<dbReference type="InterPro" id="IPR051266">
    <property type="entry name" value="CLCR"/>
</dbReference>
<dbReference type="Pfam" id="PF21426">
    <property type="entry name" value="GBS104-like_Ig"/>
    <property type="match status" value="1"/>
</dbReference>
<dbReference type="Proteomes" id="UP000245462">
    <property type="component" value="Unassembled WGS sequence"/>
</dbReference>
<keyword evidence="3" id="KW-1185">Reference proteome</keyword>
<dbReference type="CDD" id="cd00198">
    <property type="entry name" value="vWFA"/>
    <property type="match status" value="2"/>
</dbReference>
<dbReference type="SMART" id="SM00327">
    <property type="entry name" value="VWA"/>
    <property type="match status" value="2"/>
</dbReference>
<name>A0A2U1EXA8_9PORP</name>
<dbReference type="Gene3D" id="2.60.40.1170">
    <property type="entry name" value="Mu homology domain, subdomain B"/>
    <property type="match status" value="1"/>
</dbReference>
<dbReference type="PANTHER" id="PTHR10579">
    <property type="entry name" value="CALCIUM-ACTIVATED CHLORIDE CHANNEL REGULATOR"/>
    <property type="match status" value="1"/>
</dbReference>
<dbReference type="SUPFAM" id="SSF53300">
    <property type="entry name" value="vWA-like"/>
    <property type="match status" value="2"/>
</dbReference>